<name>A0A316ELB7_9ACTN</name>
<evidence type="ECO:0000313" key="3">
    <source>
        <dbReference type="EMBL" id="PWK33272.1"/>
    </source>
</evidence>
<dbReference type="InterPro" id="IPR002925">
    <property type="entry name" value="Dienelactn_hydro"/>
</dbReference>
<sequence length="356" mass="37333">MSENENKARLSRRNLIVGGSIVSAGLLIPRSASAAPAPTPRTAGSTARIGDVTVRGVAFKNNDITMSGNVYLPKGFSKRRTYPTVVVVHPGGGVKEQVAGLYALKLAGEGFVTLAFDASHQGASGGLPRCLDDPMKRVGDFYSAVDYLTTLPYVDDQRIGALGACAGSGITVKASMTERRIKALATVSAVDVGAATRKGWEGDTLESATIETLNAVAAQRSAEAAGAAPVYVPYVPALGDTTAPRDLQEAADYYLTARGHHPTSTNRMLMTSTSTLASFTGFEGADTFITQPLLIIAGSEAGSLWHSRELHTRAASKDKELFIIPGKTHMELYDGPGATTAAAKLAPFFKRTLATA</sequence>
<feature type="domain" description="Dienelactone hydrolase" evidence="2">
    <location>
        <begin position="79"/>
        <end position="185"/>
    </location>
</feature>
<dbReference type="AlphaFoldDB" id="A0A316ELB7"/>
<gene>
    <name evidence="3" type="ORF">BC793_12862</name>
</gene>
<keyword evidence="4" id="KW-1185">Reference proteome</keyword>
<dbReference type="InterPro" id="IPR029058">
    <property type="entry name" value="AB_hydrolase_fold"/>
</dbReference>
<dbReference type="RefSeq" id="WP_203896540.1">
    <property type="nucleotide sequence ID" value="NZ_BONA01000083.1"/>
</dbReference>
<dbReference type="SUPFAM" id="SSF53474">
    <property type="entry name" value="alpha/beta-Hydrolases"/>
    <property type="match status" value="1"/>
</dbReference>
<dbReference type="Proteomes" id="UP000245697">
    <property type="component" value="Unassembled WGS sequence"/>
</dbReference>
<accession>A0A316ELB7</accession>
<reference evidence="3 4" key="1">
    <citation type="submission" date="2018-05" db="EMBL/GenBank/DDBJ databases">
        <title>Genomic Encyclopedia of Archaeal and Bacterial Type Strains, Phase II (KMG-II): from individual species to whole genera.</title>
        <authorList>
            <person name="Goeker M."/>
        </authorList>
    </citation>
    <scope>NUCLEOTIDE SEQUENCE [LARGE SCALE GENOMIC DNA]</scope>
    <source>
        <strain evidence="3 4">DSM 45184</strain>
    </source>
</reference>
<dbReference type="PROSITE" id="PS51318">
    <property type="entry name" value="TAT"/>
    <property type="match status" value="1"/>
</dbReference>
<protein>
    <recommendedName>
        <fullName evidence="2">Dienelactone hydrolase domain-containing protein</fullName>
    </recommendedName>
</protein>
<dbReference type="PANTHER" id="PTHR47751">
    <property type="entry name" value="SUPERFAMILY HYDROLASE, PUTATIVE (AFU_ORTHOLOGUE AFUA_2G16580)-RELATED"/>
    <property type="match status" value="1"/>
</dbReference>
<dbReference type="EMBL" id="QGGR01000028">
    <property type="protein sequence ID" value="PWK33272.1"/>
    <property type="molecule type" value="Genomic_DNA"/>
</dbReference>
<feature type="signal peptide" evidence="1">
    <location>
        <begin position="1"/>
        <end position="34"/>
    </location>
</feature>
<dbReference type="PANTHER" id="PTHR47751:SF1">
    <property type="entry name" value="SUPERFAMILY HYDROLASE, PUTATIVE (AFU_ORTHOLOGUE AFUA_2G16580)-RELATED"/>
    <property type="match status" value="1"/>
</dbReference>
<organism evidence="3 4">
    <name type="scientific">Actinoplanes xinjiangensis</name>
    <dbReference type="NCBI Taxonomy" id="512350"/>
    <lineage>
        <taxon>Bacteria</taxon>
        <taxon>Bacillati</taxon>
        <taxon>Actinomycetota</taxon>
        <taxon>Actinomycetes</taxon>
        <taxon>Micromonosporales</taxon>
        <taxon>Micromonosporaceae</taxon>
        <taxon>Actinoplanes</taxon>
    </lineage>
</organism>
<feature type="chain" id="PRO_5016353164" description="Dienelactone hydrolase domain-containing protein" evidence="1">
    <location>
        <begin position="35"/>
        <end position="356"/>
    </location>
</feature>
<dbReference type="Pfam" id="PF01738">
    <property type="entry name" value="DLH"/>
    <property type="match status" value="1"/>
</dbReference>
<dbReference type="InterPro" id="IPR051411">
    <property type="entry name" value="Polyketide_trans_af380"/>
</dbReference>
<evidence type="ECO:0000313" key="4">
    <source>
        <dbReference type="Proteomes" id="UP000245697"/>
    </source>
</evidence>
<evidence type="ECO:0000259" key="2">
    <source>
        <dbReference type="Pfam" id="PF01738"/>
    </source>
</evidence>
<dbReference type="Gene3D" id="1.10.10.800">
    <property type="match status" value="1"/>
</dbReference>
<dbReference type="GO" id="GO:0016787">
    <property type="term" value="F:hydrolase activity"/>
    <property type="evidence" value="ECO:0007669"/>
    <property type="project" value="InterPro"/>
</dbReference>
<dbReference type="InterPro" id="IPR006311">
    <property type="entry name" value="TAT_signal"/>
</dbReference>
<evidence type="ECO:0000256" key="1">
    <source>
        <dbReference type="SAM" id="SignalP"/>
    </source>
</evidence>
<dbReference type="Gene3D" id="3.40.50.1820">
    <property type="entry name" value="alpha/beta hydrolase"/>
    <property type="match status" value="1"/>
</dbReference>
<keyword evidence="1" id="KW-0732">Signal</keyword>
<comment type="caution">
    <text evidence="3">The sequence shown here is derived from an EMBL/GenBank/DDBJ whole genome shotgun (WGS) entry which is preliminary data.</text>
</comment>
<proteinExistence type="predicted"/>